<dbReference type="OMA" id="CYIENTR"/>
<dbReference type="RefSeq" id="XP_009049224.1">
    <property type="nucleotide sequence ID" value="XM_009050976.1"/>
</dbReference>
<gene>
    <name evidence="2" type="ORF">LOTGIDRAFT_158260</name>
</gene>
<dbReference type="AlphaFoldDB" id="V4AS02"/>
<dbReference type="OrthoDB" id="6020705at2759"/>
<proteinExistence type="predicted"/>
<dbReference type="Proteomes" id="UP000030746">
    <property type="component" value="Unassembled WGS sequence"/>
</dbReference>
<dbReference type="InterPro" id="IPR052212">
    <property type="entry name" value="PH-like_domain"/>
</dbReference>
<evidence type="ECO:0000313" key="2">
    <source>
        <dbReference type="EMBL" id="ESP00033.1"/>
    </source>
</evidence>
<dbReference type="InterPro" id="IPR000253">
    <property type="entry name" value="FHA_dom"/>
</dbReference>
<dbReference type="SUPFAM" id="SSF49879">
    <property type="entry name" value="SMAD/FHA domain"/>
    <property type="match status" value="1"/>
</dbReference>
<dbReference type="PANTHER" id="PTHR12156:SF5">
    <property type="entry name" value="FI18040P1"/>
    <property type="match status" value="1"/>
</dbReference>
<evidence type="ECO:0000259" key="1">
    <source>
        <dbReference type="Pfam" id="PF00498"/>
    </source>
</evidence>
<organism evidence="2 3">
    <name type="scientific">Lottia gigantea</name>
    <name type="common">Giant owl limpet</name>
    <dbReference type="NCBI Taxonomy" id="225164"/>
    <lineage>
        <taxon>Eukaryota</taxon>
        <taxon>Metazoa</taxon>
        <taxon>Spiralia</taxon>
        <taxon>Lophotrochozoa</taxon>
        <taxon>Mollusca</taxon>
        <taxon>Gastropoda</taxon>
        <taxon>Patellogastropoda</taxon>
        <taxon>Lottioidea</taxon>
        <taxon>Lottiidae</taxon>
        <taxon>Lottia</taxon>
    </lineage>
</organism>
<keyword evidence="3" id="KW-1185">Reference proteome</keyword>
<dbReference type="Gene3D" id="2.60.200.20">
    <property type="match status" value="1"/>
</dbReference>
<dbReference type="EMBL" id="KB200869">
    <property type="protein sequence ID" value="ESP00033.1"/>
    <property type="molecule type" value="Genomic_DNA"/>
</dbReference>
<name>V4AS02_LOTGI</name>
<accession>V4AS02</accession>
<protein>
    <recommendedName>
        <fullName evidence="1">FHA domain-containing protein</fullName>
    </recommendedName>
</protein>
<dbReference type="Pfam" id="PF00498">
    <property type="entry name" value="FHA"/>
    <property type="match status" value="1"/>
</dbReference>
<dbReference type="HOGENOM" id="CLU_2066625_0_0_1"/>
<feature type="domain" description="FHA" evidence="1">
    <location>
        <begin position="54"/>
        <end position="112"/>
    </location>
</feature>
<dbReference type="PANTHER" id="PTHR12156">
    <property type="entry name" value="PLECKSTRIN HOMOLOGY-LIKE DOMAIN, FAMILY B, MEMBER 3"/>
    <property type="match status" value="1"/>
</dbReference>
<dbReference type="KEGG" id="lgi:LOTGIDRAFT_158260"/>
<dbReference type="CTD" id="20237660"/>
<reference evidence="2 3" key="1">
    <citation type="journal article" date="2013" name="Nature">
        <title>Insights into bilaterian evolution from three spiralian genomes.</title>
        <authorList>
            <person name="Simakov O."/>
            <person name="Marletaz F."/>
            <person name="Cho S.J."/>
            <person name="Edsinger-Gonzales E."/>
            <person name="Havlak P."/>
            <person name="Hellsten U."/>
            <person name="Kuo D.H."/>
            <person name="Larsson T."/>
            <person name="Lv J."/>
            <person name="Arendt D."/>
            <person name="Savage R."/>
            <person name="Osoegawa K."/>
            <person name="de Jong P."/>
            <person name="Grimwood J."/>
            <person name="Chapman J.A."/>
            <person name="Shapiro H."/>
            <person name="Aerts A."/>
            <person name="Otillar R.P."/>
            <person name="Terry A.Y."/>
            <person name="Boore J.L."/>
            <person name="Grigoriev I.V."/>
            <person name="Lindberg D.R."/>
            <person name="Seaver E.C."/>
            <person name="Weisblat D.A."/>
            <person name="Putnam N.H."/>
            <person name="Rokhsar D.S."/>
        </authorList>
    </citation>
    <scope>NUCLEOTIDE SEQUENCE [LARGE SCALE GENOMIC DNA]</scope>
</reference>
<dbReference type="GeneID" id="20237660"/>
<dbReference type="InterPro" id="IPR008984">
    <property type="entry name" value="SMAD_FHA_dom_sf"/>
</dbReference>
<evidence type="ECO:0000313" key="3">
    <source>
        <dbReference type="Proteomes" id="UP000030746"/>
    </source>
</evidence>
<sequence length="116" mass="12404">MTSTKTPAPDLLEVKETENAVKVRSDEPHFVSLGSGRLSTAVTILPIHEGQTIIGCKRGKVKPDIVIEGTGVEYNHCFIENKNGVITLYPSAPMCSIDGILVQKPTRLAQGSGAKC</sequence>